<dbReference type="Proteomes" id="UP000887013">
    <property type="component" value="Unassembled WGS sequence"/>
</dbReference>
<name>A0A8X6MQV7_NEPPI</name>
<dbReference type="AlphaFoldDB" id="A0A8X6MQV7"/>
<dbReference type="InterPro" id="IPR038765">
    <property type="entry name" value="Papain-like_cys_pep_sf"/>
</dbReference>
<organism evidence="1 2">
    <name type="scientific">Nephila pilipes</name>
    <name type="common">Giant wood spider</name>
    <name type="synonym">Nephila maculata</name>
    <dbReference type="NCBI Taxonomy" id="299642"/>
    <lineage>
        <taxon>Eukaryota</taxon>
        <taxon>Metazoa</taxon>
        <taxon>Ecdysozoa</taxon>
        <taxon>Arthropoda</taxon>
        <taxon>Chelicerata</taxon>
        <taxon>Arachnida</taxon>
        <taxon>Araneae</taxon>
        <taxon>Araneomorphae</taxon>
        <taxon>Entelegynae</taxon>
        <taxon>Araneoidea</taxon>
        <taxon>Nephilidae</taxon>
        <taxon>Nephila</taxon>
    </lineage>
</organism>
<evidence type="ECO:0000313" key="1">
    <source>
        <dbReference type="EMBL" id="GFS72859.1"/>
    </source>
</evidence>
<keyword evidence="2" id="KW-1185">Reference proteome</keyword>
<sequence length="222" mass="25498">MEAGTIVKFLNCCQPCEVVFKGVFAADKIPDMCLYEKAACVINTDVSTGRGEHWLLFYYEDGKLEFFDSFGRSPEDFNDYISNYVKRFTYETNPIKLQSDESEVCGHYCICYCLLRCLGHSKENILQILLNIEGDRDEYVYQSYKICKEILKKLQSIQNDKMKKCCTGLFFNRIVPIINTLRSLPNNSESNVSIDGNSMPWCYTVTCYERLELSAAAISLDV</sequence>
<reference evidence="1" key="1">
    <citation type="submission" date="2020-08" db="EMBL/GenBank/DDBJ databases">
        <title>Multicomponent nature underlies the extraordinary mechanical properties of spider dragline silk.</title>
        <authorList>
            <person name="Kono N."/>
            <person name="Nakamura H."/>
            <person name="Mori M."/>
            <person name="Yoshida Y."/>
            <person name="Ohtoshi R."/>
            <person name="Malay A.D."/>
            <person name="Moran D.A.P."/>
            <person name="Tomita M."/>
            <person name="Numata K."/>
            <person name="Arakawa K."/>
        </authorList>
    </citation>
    <scope>NUCLEOTIDE SEQUENCE</scope>
</reference>
<proteinExistence type="predicted"/>
<dbReference type="EMBL" id="BMAW01049865">
    <property type="protein sequence ID" value="GFS72859.1"/>
    <property type="molecule type" value="Genomic_DNA"/>
</dbReference>
<dbReference type="SUPFAM" id="SSF54001">
    <property type="entry name" value="Cysteine proteinases"/>
    <property type="match status" value="1"/>
</dbReference>
<comment type="caution">
    <text evidence="1">The sequence shown here is derived from an EMBL/GenBank/DDBJ whole genome shotgun (WGS) entry which is preliminary data.</text>
</comment>
<gene>
    <name evidence="1" type="primary">AVEN_200179_1</name>
    <name evidence="1" type="ORF">NPIL_3791</name>
</gene>
<accession>A0A8X6MQV7</accession>
<dbReference type="OrthoDB" id="6429004at2759"/>
<protein>
    <submittedName>
        <fullName evidence="1">Uncharacterized protein</fullName>
    </submittedName>
</protein>
<dbReference type="Gene3D" id="3.40.395.10">
    <property type="entry name" value="Adenoviral Proteinase, Chain A"/>
    <property type="match status" value="1"/>
</dbReference>
<evidence type="ECO:0000313" key="2">
    <source>
        <dbReference type="Proteomes" id="UP000887013"/>
    </source>
</evidence>